<dbReference type="EMBL" id="LAXD01000001">
    <property type="protein sequence ID" value="KWW99680.1"/>
    <property type="molecule type" value="Genomic_DNA"/>
</dbReference>
<dbReference type="RefSeq" id="WP_066885447.1">
    <property type="nucleotide sequence ID" value="NZ_LAXD01000001.1"/>
</dbReference>
<sequence>MSVPELLAVWFPHLARVRIEGVFLAGRSVRSKARTPDPEAVCPGCGAASRWVHSRSERRLSDTAIAGRETVIRLGVRRFCCRDDECQKKTFAEQVPGPTVRSG</sequence>
<gene>
    <name evidence="2" type="ORF">LI90_1319</name>
</gene>
<keyword evidence="3" id="KW-1185">Reference proteome</keyword>
<dbReference type="Pfam" id="PF14690">
    <property type="entry name" value="Zn_ribbon_ISL3"/>
    <property type="match status" value="1"/>
</dbReference>
<organism evidence="2 3">
    <name type="scientific">Carbonactinospora thermoautotrophica</name>
    <dbReference type="NCBI Taxonomy" id="1469144"/>
    <lineage>
        <taxon>Bacteria</taxon>
        <taxon>Bacillati</taxon>
        <taxon>Actinomycetota</taxon>
        <taxon>Actinomycetes</taxon>
        <taxon>Kitasatosporales</taxon>
        <taxon>Carbonactinosporaceae</taxon>
        <taxon>Carbonactinospora</taxon>
    </lineage>
</organism>
<dbReference type="PANTHER" id="PTHR33498:SF1">
    <property type="entry name" value="TRANSPOSASE FOR INSERTION SEQUENCE ELEMENT IS1557"/>
    <property type="match status" value="1"/>
</dbReference>
<dbReference type="InterPro" id="IPR029261">
    <property type="entry name" value="Transposase_Znf"/>
</dbReference>
<comment type="caution">
    <text evidence="2">The sequence shown here is derived from an EMBL/GenBank/DDBJ whole genome shotgun (WGS) entry which is preliminary data.</text>
</comment>
<evidence type="ECO:0000313" key="3">
    <source>
        <dbReference type="Proteomes" id="UP000070188"/>
    </source>
</evidence>
<feature type="domain" description="Transposase IS204/IS1001/IS1096/IS1165 zinc-finger" evidence="1">
    <location>
        <begin position="39"/>
        <end position="83"/>
    </location>
</feature>
<name>A0A132MP93_9ACTN</name>
<dbReference type="AlphaFoldDB" id="A0A132MP93"/>
<dbReference type="InterPro" id="IPR047951">
    <property type="entry name" value="Transpos_ISL3"/>
</dbReference>
<dbReference type="PATRIC" id="fig|1469144.10.peg.1455"/>
<dbReference type="Proteomes" id="UP000070188">
    <property type="component" value="Unassembled WGS sequence"/>
</dbReference>
<dbReference type="STRING" id="1469144.LI90_1319"/>
<evidence type="ECO:0000259" key="1">
    <source>
        <dbReference type="Pfam" id="PF14690"/>
    </source>
</evidence>
<proteinExistence type="predicted"/>
<reference evidence="3" key="1">
    <citation type="submission" date="2015-04" db="EMBL/GenBank/DDBJ databases">
        <title>Physiological reanalysis, assessment of diazotrophy, and genome sequences of multiple isolates of Streptomyces thermoautotrophicus.</title>
        <authorList>
            <person name="MacKellar D.C."/>
            <person name="Lieber L."/>
            <person name="Norman J."/>
            <person name="Bolger A."/>
            <person name="Tobin C."/>
            <person name="Murray J.W."/>
            <person name="Chang R."/>
            <person name="Ford T."/>
            <person name="Nguyen P.Q."/>
            <person name="Woodward J."/>
            <person name="Permingeat H."/>
            <person name="Joshi N.S."/>
            <person name="Silver P.A."/>
            <person name="Usadel B."/>
            <person name="Rutherford A.W."/>
            <person name="Friesen M."/>
            <person name="Prell J."/>
        </authorList>
    </citation>
    <scope>NUCLEOTIDE SEQUENCE [LARGE SCALE GENOMIC DNA]</scope>
    <source>
        <strain evidence="3">H1</strain>
    </source>
</reference>
<dbReference type="PANTHER" id="PTHR33498">
    <property type="entry name" value="TRANSPOSASE FOR INSERTION SEQUENCE ELEMENT IS1557"/>
    <property type="match status" value="1"/>
</dbReference>
<accession>A0A132MP93</accession>
<evidence type="ECO:0000313" key="2">
    <source>
        <dbReference type="EMBL" id="KWW99680.1"/>
    </source>
</evidence>
<protein>
    <submittedName>
        <fullName evidence="2">Putative IS3L family IS469-likee transposase</fullName>
    </submittedName>
</protein>